<sequence length="130" mass="14135">MISEEEESELRGRIGEGGVGSDTNSRKNVESYEKVMAAEDSGGLSANKVDGQEEEGNIAPFPDTVMYVCHFHSKYAFKAVKLAGITSIGVRGKDSVCVITQKKNKLLDQMSVTHIFLITKYLGLLATSMT</sequence>
<name>A0A835LYK9_9MAGN</name>
<dbReference type="SUPFAM" id="SSF56235">
    <property type="entry name" value="N-terminal nucleophile aminohydrolases (Ntn hydrolases)"/>
    <property type="match status" value="1"/>
</dbReference>
<dbReference type="Proteomes" id="UP000631114">
    <property type="component" value="Unassembled WGS sequence"/>
</dbReference>
<protein>
    <submittedName>
        <fullName evidence="2">Uncharacterized protein</fullName>
    </submittedName>
</protein>
<dbReference type="OrthoDB" id="5835702at2759"/>
<accession>A0A835LYK9</accession>
<evidence type="ECO:0000256" key="1">
    <source>
        <dbReference type="SAM" id="MobiDB-lite"/>
    </source>
</evidence>
<evidence type="ECO:0000313" key="3">
    <source>
        <dbReference type="Proteomes" id="UP000631114"/>
    </source>
</evidence>
<dbReference type="EMBL" id="JADFTS010000003">
    <property type="protein sequence ID" value="KAF9613088.1"/>
    <property type="molecule type" value="Genomic_DNA"/>
</dbReference>
<reference evidence="2 3" key="1">
    <citation type="submission" date="2020-10" db="EMBL/GenBank/DDBJ databases">
        <title>The Coptis chinensis genome and diversification of protoberbering-type alkaloids.</title>
        <authorList>
            <person name="Wang B."/>
            <person name="Shu S."/>
            <person name="Song C."/>
            <person name="Liu Y."/>
        </authorList>
    </citation>
    <scope>NUCLEOTIDE SEQUENCE [LARGE SCALE GENOMIC DNA]</scope>
    <source>
        <strain evidence="2">HL-2020</strain>
        <tissue evidence="2">Leaf</tissue>
    </source>
</reference>
<comment type="caution">
    <text evidence="2">The sequence shown here is derived from an EMBL/GenBank/DDBJ whole genome shotgun (WGS) entry which is preliminary data.</text>
</comment>
<proteinExistence type="predicted"/>
<feature type="region of interest" description="Disordered" evidence="1">
    <location>
        <begin position="1"/>
        <end position="28"/>
    </location>
</feature>
<dbReference type="Gene3D" id="3.60.20.10">
    <property type="entry name" value="Glutamine Phosphoribosylpyrophosphate, subunit 1, domain 1"/>
    <property type="match status" value="1"/>
</dbReference>
<gene>
    <name evidence="2" type="ORF">IFM89_005536</name>
</gene>
<dbReference type="InterPro" id="IPR029055">
    <property type="entry name" value="Ntn_hydrolases_N"/>
</dbReference>
<organism evidence="2 3">
    <name type="scientific">Coptis chinensis</name>
    <dbReference type="NCBI Taxonomy" id="261450"/>
    <lineage>
        <taxon>Eukaryota</taxon>
        <taxon>Viridiplantae</taxon>
        <taxon>Streptophyta</taxon>
        <taxon>Embryophyta</taxon>
        <taxon>Tracheophyta</taxon>
        <taxon>Spermatophyta</taxon>
        <taxon>Magnoliopsida</taxon>
        <taxon>Ranunculales</taxon>
        <taxon>Ranunculaceae</taxon>
        <taxon>Coptidoideae</taxon>
        <taxon>Coptis</taxon>
    </lineage>
</organism>
<feature type="non-terminal residue" evidence="2">
    <location>
        <position position="1"/>
    </location>
</feature>
<keyword evidence="3" id="KW-1185">Reference proteome</keyword>
<evidence type="ECO:0000313" key="2">
    <source>
        <dbReference type="EMBL" id="KAF9613088.1"/>
    </source>
</evidence>
<dbReference type="AlphaFoldDB" id="A0A835LYK9"/>